<evidence type="ECO:0000256" key="7">
    <source>
        <dbReference type="SAM" id="MobiDB-lite"/>
    </source>
</evidence>
<feature type="transmembrane region" description="Helical" evidence="8">
    <location>
        <begin position="222"/>
        <end position="242"/>
    </location>
</feature>
<dbReference type="Proteomes" id="UP001341259">
    <property type="component" value="Chromosome"/>
</dbReference>
<feature type="transmembrane region" description="Helical" evidence="8">
    <location>
        <begin position="54"/>
        <end position="82"/>
    </location>
</feature>
<dbReference type="Pfam" id="PF00950">
    <property type="entry name" value="ABC-3"/>
    <property type="match status" value="1"/>
</dbReference>
<proteinExistence type="inferred from homology"/>
<evidence type="ECO:0000256" key="2">
    <source>
        <dbReference type="ARBA" id="ARBA00008034"/>
    </source>
</evidence>
<protein>
    <submittedName>
        <fullName evidence="9">Metal ABC transporter permease</fullName>
    </submittedName>
</protein>
<feature type="transmembrane region" description="Helical" evidence="8">
    <location>
        <begin position="125"/>
        <end position="155"/>
    </location>
</feature>
<dbReference type="SUPFAM" id="SSF81345">
    <property type="entry name" value="ABC transporter involved in vitamin B12 uptake, BtuC"/>
    <property type="match status" value="1"/>
</dbReference>
<organism evidence="9 10">
    <name type="scientific">Streptomyces violaceus</name>
    <name type="common">Streptomyces venezuelae</name>
    <dbReference type="NCBI Taxonomy" id="1936"/>
    <lineage>
        <taxon>Bacteria</taxon>
        <taxon>Bacillati</taxon>
        <taxon>Actinomycetota</taxon>
        <taxon>Actinomycetes</taxon>
        <taxon>Kitasatosporales</taxon>
        <taxon>Streptomycetaceae</taxon>
        <taxon>Streptomyces</taxon>
    </lineage>
</organism>
<name>A0ABZ1P3W3_STRVL</name>
<keyword evidence="5 8" id="KW-0472">Membrane</keyword>
<dbReference type="InterPro" id="IPR001626">
    <property type="entry name" value="ABC_TroCD"/>
</dbReference>
<keyword evidence="4 8" id="KW-1133">Transmembrane helix</keyword>
<feature type="transmembrane region" description="Helical" evidence="8">
    <location>
        <begin position="20"/>
        <end position="42"/>
    </location>
</feature>
<keyword evidence="3 6" id="KW-0812">Transmembrane</keyword>
<evidence type="ECO:0000256" key="1">
    <source>
        <dbReference type="ARBA" id="ARBA00004141"/>
    </source>
</evidence>
<feature type="compositionally biased region" description="Low complexity" evidence="7">
    <location>
        <begin position="280"/>
        <end position="298"/>
    </location>
</feature>
<evidence type="ECO:0000256" key="8">
    <source>
        <dbReference type="SAM" id="Phobius"/>
    </source>
</evidence>
<dbReference type="EMBL" id="CP107906">
    <property type="protein sequence ID" value="WUG98738.1"/>
    <property type="molecule type" value="Genomic_DNA"/>
</dbReference>
<feature type="transmembrane region" description="Helical" evidence="8">
    <location>
        <begin position="179"/>
        <end position="210"/>
    </location>
</feature>
<dbReference type="PANTHER" id="PTHR30477">
    <property type="entry name" value="ABC-TRANSPORTER METAL-BINDING PROTEIN"/>
    <property type="match status" value="1"/>
</dbReference>
<gene>
    <name evidence="9" type="ORF">OHB29_40420</name>
</gene>
<evidence type="ECO:0000256" key="5">
    <source>
        <dbReference type="ARBA" id="ARBA00023136"/>
    </source>
</evidence>
<comment type="subcellular location">
    <subcellularLocation>
        <location evidence="6">Cell membrane</location>
        <topology evidence="6">Multi-pass membrane protein</topology>
    </subcellularLocation>
    <subcellularLocation>
        <location evidence="1">Membrane</location>
        <topology evidence="1">Multi-pass membrane protein</topology>
    </subcellularLocation>
</comment>
<sequence length="312" mass="31819">MNSLAAADLGWLLQLIPVQRAGAALLLAAIGLPVIGVVIVGLDIMPVRFAMMHVALLGIAVGLLTGLDPMLCALAACALAGAGVAPLARTPDGLSGAMGLLMSLAIAAALPVLSVSGANAQGAFALLWGSILSVGSAGLWLLDVLGVVVPALFWWRRRDLALLLYDRELALSAGVRVDLLTLLLLVLVAVSVAGAIKLTGALLVDALTLLPARRLGTSLKSITAWALGIGVVVNLTGFLVALKLDWPPGPVLVLTAGAVVLAVHLIPDRRISDLGPAHQPTRPAIPATPSTATRAAAAVGPSSSRRTPYRAR</sequence>
<comment type="similarity">
    <text evidence="2 6">Belongs to the ABC-3 integral membrane protein family.</text>
</comment>
<dbReference type="Gene3D" id="1.10.3470.10">
    <property type="entry name" value="ABC transporter involved in vitamin B12 uptake, BtuC"/>
    <property type="match status" value="1"/>
</dbReference>
<feature type="region of interest" description="Disordered" evidence="7">
    <location>
        <begin position="274"/>
        <end position="312"/>
    </location>
</feature>
<reference evidence="9 10" key="1">
    <citation type="submission" date="2022-10" db="EMBL/GenBank/DDBJ databases">
        <title>The complete genomes of actinobacterial strains from the NBC collection.</title>
        <authorList>
            <person name="Joergensen T.S."/>
            <person name="Alvarez Arevalo M."/>
            <person name="Sterndorff E.B."/>
            <person name="Faurdal D."/>
            <person name="Vuksanovic O."/>
            <person name="Mourched A.-S."/>
            <person name="Charusanti P."/>
            <person name="Shaw S."/>
            <person name="Blin K."/>
            <person name="Weber T."/>
        </authorList>
    </citation>
    <scope>NUCLEOTIDE SEQUENCE [LARGE SCALE GENOMIC DNA]</scope>
    <source>
        <strain evidence="9 10">NBC_00456</strain>
    </source>
</reference>
<evidence type="ECO:0000313" key="9">
    <source>
        <dbReference type="EMBL" id="WUG98738.1"/>
    </source>
</evidence>
<feature type="transmembrane region" description="Helical" evidence="8">
    <location>
        <begin position="94"/>
        <end position="113"/>
    </location>
</feature>
<evidence type="ECO:0000256" key="4">
    <source>
        <dbReference type="ARBA" id="ARBA00022989"/>
    </source>
</evidence>
<feature type="transmembrane region" description="Helical" evidence="8">
    <location>
        <begin position="248"/>
        <end position="266"/>
    </location>
</feature>
<dbReference type="PANTHER" id="PTHR30477:SF0">
    <property type="entry name" value="METAL TRANSPORT SYSTEM MEMBRANE PROTEIN TM_0125-RELATED"/>
    <property type="match status" value="1"/>
</dbReference>
<keyword evidence="10" id="KW-1185">Reference proteome</keyword>
<evidence type="ECO:0000313" key="10">
    <source>
        <dbReference type="Proteomes" id="UP001341259"/>
    </source>
</evidence>
<accession>A0ABZ1P3W3</accession>
<dbReference type="RefSeq" id="WP_328346873.1">
    <property type="nucleotide sequence ID" value="NZ_CP107906.1"/>
</dbReference>
<keyword evidence="6" id="KW-0813">Transport</keyword>
<dbReference type="InterPro" id="IPR037294">
    <property type="entry name" value="ABC_BtuC-like"/>
</dbReference>
<evidence type="ECO:0000256" key="6">
    <source>
        <dbReference type="RuleBase" id="RU003943"/>
    </source>
</evidence>
<evidence type="ECO:0000256" key="3">
    <source>
        <dbReference type="ARBA" id="ARBA00022692"/>
    </source>
</evidence>